<dbReference type="PRINTS" id="PR00685">
    <property type="entry name" value="TIFACTORIIB"/>
</dbReference>
<dbReference type="InterPro" id="IPR036915">
    <property type="entry name" value="Cyclin-like_sf"/>
</dbReference>
<dbReference type="Proteomes" id="UP001231189">
    <property type="component" value="Unassembled WGS sequence"/>
</dbReference>
<dbReference type="GO" id="GO:0008270">
    <property type="term" value="F:zinc ion binding"/>
    <property type="evidence" value="ECO:0007669"/>
    <property type="project" value="UniProtKB-KW"/>
</dbReference>
<evidence type="ECO:0000256" key="2">
    <source>
        <dbReference type="ARBA" id="ARBA00023163"/>
    </source>
</evidence>
<sequence>MSGSPADEWGYCPGCAGATVVVINHTTGDTVCTACAVVLEARYITDERPESPPQRTEQRPRQAISRRQALQHQHLLQRCQEVLRRQQGRPAARRRDKAHLLDDGCRAIADMADRLGLVAAVRDQAKETFKKMMTKEGKGSCCPVVRNRDSVYAACIYIACRNLGISLTYKELTFTSISCAQAAVARKDIGKMTTHIKRLLQEEDGLQPAQGRRPCRIVPEPDFYIELCPRDLSD</sequence>
<dbReference type="Pfam" id="PF00382">
    <property type="entry name" value="TFIIB"/>
    <property type="match status" value="1"/>
</dbReference>
<dbReference type="Gene3D" id="2.20.25.10">
    <property type="match status" value="1"/>
</dbReference>
<protein>
    <recommendedName>
        <fullName evidence="4">TFIIB-type domain-containing protein</fullName>
    </recommendedName>
</protein>
<dbReference type="GO" id="GO:0097550">
    <property type="term" value="C:transcription preinitiation complex"/>
    <property type="evidence" value="ECO:0007669"/>
    <property type="project" value="TreeGrafter"/>
</dbReference>
<dbReference type="GO" id="GO:0070897">
    <property type="term" value="P:transcription preinitiation complex assembly"/>
    <property type="evidence" value="ECO:0007669"/>
    <property type="project" value="InterPro"/>
</dbReference>
<keyword evidence="1" id="KW-0805">Transcription regulation</keyword>
<dbReference type="SUPFAM" id="SSF47954">
    <property type="entry name" value="Cyclin-like"/>
    <property type="match status" value="1"/>
</dbReference>
<dbReference type="EMBL" id="JAUUTY010000001">
    <property type="protein sequence ID" value="KAK1692256.1"/>
    <property type="molecule type" value="Genomic_DNA"/>
</dbReference>
<dbReference type="InterPro" id="IPR013150">
    <property type="entry name" value="TFIIB_cyclin"/>
</dbReference>
<dbReference type="AlphaFoldDB" id="A0AAD8TR21"/>
<evidence type="ECO:0000256" key="3">
    <source>
        <dbReference type="PROSITE-ProRule" id="PRU00469"/>
    </source>
</evidence>
<keyword evidence="3" id="KW-0479">Metal-binding</keyword>
<reference evidence="5" key="1">
    <citation type="submission" date="2023-07" db="EMBL/GenBank/DDBJ databases">
        <title>A chromosome-level genome assembly of Lolium multiflorum.</title>
        <authorList>
            <person name="Chen Y."/>
            <person name="Copetti D."/>
            <person name="Kolliker R."/>
            <person name="Studer B."/>
        </authorList>
    </citation>
    <scope>NUCLEOTIDE SEQUENCE</scope>
    <source>
        <strain evidence="5">02402/16</strain>
        <tissue evidence="5">Leaf</tissue>
    </source>
</reference>
<evidence type="ECO:0000256" key="1">
    <source>
        <dbReference type="ARBA" id="ARBA00023015"/>
    </source>
</evidence>
<dbReference type="GO" id="GO:0005634">
    <property type="term" value="C:nucleus"/>
    <property type="evidence" value="ECO:0007669"/>
    <property type="project" value="TreeGrafter"/>
</dbReference>
<keyword evidence="3" id="KW-0863">Zinc-finger</keyword>
<dbReference type="SUPFAM" id="SSF57783">
    <property type="entry name" value="Zinc beta-ribbon"/>
    <property type="match status" value="1"/>
</dbReference>
<dbReference type="Pfam" id="PF08271">
    <property type="entry name" value="Zn_Ribbon_TF"/>
    <property type="match status" value="1"/>
</dbReference>
<name>A0AAD8TR21_LOLMU</name>
<gene>
    <name evidence="5" type="ORF">QYE76_008953</name>
</gene>
<evidence type="ECO:0000313" key="6">
    <source>
        <dbReference type="Proteomes" id="UP001231189"/>
    </source>
</evidence>
<dbReference type="PROSITE" id="PS51134">
    <property type="entry name" value="ZF_TFIIB"/>
    <property type="match status" value="1"/>
</dbReference>
<comment type="caution">
    <text evidence="5">The sequence shown here is derived from an EMBL/GenBank/DDBJ whole genome shotgun (WGS) entry which is preliminary data.</text>
</comment>
<dbReference type="InterPro" id="IPR013137">
    <property type="entry name" value="Znf_TFIIB"/>
</dbReference>
<accession>A0AAD8TR21</accession>
<dbReference type="InterPro" id="IPR000812">
    <property type="entry name" value="TFIIB"/>
</dbReference>
<organism evidence="5 6">
    <name type="scientific">Lolium multiflorum</name>
    <name type="common">Italian ryegrass</name>
    <name type="synonym">Lolium perenne subsp. multiflorum</name>
    <dbReference type="NCBI Taxonomy" id="4521"/>
    <lineage>
        <taxon>Eukaryota</taxon>
        <taxon>Viridiplantae</taxon>
        <taxon>Streptophyta</taxon>
        <taxon>Embryophyta</taxon>
        <taxon>Tracheophyta</taxon>
        <taxon>Spermatophyta</taxon>
        <taxon>Magnoliopsida</taxon>
        <taxon>Liliopsida</taxon>
        <taxon>Poales</taxon>
        <taxon>Poaceae</taxon>
        <taxon>BOP clade</taxon>
        <taxon>Pooideae</taxon>
        <taxon>Poodae</taxon>
        <taxon>Poeae</taxon>
        <taxon>Poeae Chloroplast Group 2 (Poeae type)</taxon>
        <taxon>Loliodinae</taxon>
        <taxon>Loliinae</taxon>
        <taxon>Lolium</taxon>
    </lineage>
</organism>
<evidence type="ECO:0000313" key="5">
    <source>
        <dbReference type="EMBL" id="KAK1692256.1"/>
    </source>
</evidence>
<keyword evidence="6" id="KW-1185">Reference proteome</keyword>
<dbReference type="Gene3D" id="1.10.472.10">
    <property type="entry name" value="Cyclin-like"/>
    <property type="match status" value="1"/>
</dbReference>
<proteinExistence type="predicted"/>
<evidence type="ECO:0000259" key="4">
    <source>
        <dbReference type="PROSITE" id="PS51134"/>
    </source>
</evidence>
<keyword evidence="3" id="KW-0862">Zinc</keyword>
<dbReference type="PANTHER" id="PTHR11618">
    <property type="entry name" value="TRANSCRIPTION INITIATION FACTOR IIB-RELATED"/>
    <property type="match status" value="1"/>
</dbReference>
<feature type="domain" description="TFIIB-type" evidence="4">
    <location>
        <begin position="6"/>
        <end position="40"/>
    </location>
</feature>
<keyword evidence="2" id="KW-0804">Transcription</keyword>
<dbReference type="GO" id="GO:0017025">
    <property type="term" value="F:TBP-class protein binding"/>
    <property type="evidence" value="ECO:0007669"/>
    <property type="project" value="InterPro"/>
</dbReference>
<dbReference type="PANTHER" id="PTHR11618:SF24">
    <property type="entry name" value="OS03G0193600 PROTEIN"/>
    <property type="match status" value="1"/>
</dbReference>